<dbReference type="AlphaFoldDB" id="A0A1Q5P4K9"/>
<proteinExistence type="predicted"/>
<accession>A0A1Q5P4K9</accession>
<dbReference type="EMBL" id="MRWQ01000005">
    <property type="protein sequence ID" value="OKL37032.1"/>
    <property type="molecule type" value="Genomic_DNA"/>
</dbReference>
<name>A0A1Q5P4K9_9BACI</name>
<dbReference type="Proteomes" id="UP000186524">
    <property type="component" value="Unassembled WGS sequence"/>
</dbReference>
<dbReference type="STRING" id="1714354.BLL40_05430"/>
<gene>
    <name evidence="1" type="ORF">BLL40_05430</name>
</gene>
<protein>
    <submittedName>
        <fullName evidence="1">Uncharacterized protein</fullName>
    </submittedName>
</protein>
<organism evidence="1 2">
    <name type="scientific">Domibacillus mangrovi</name>
    <dbReference type="NCBI Taxonomy" id="1714354"/>
    <lineage>
        <taxon>Bacteria</taxon>
        <taxon>Bacillati</taxon>
        <taxon>Bacillota</taxon>
        <taxon>Bacilli</taxon>
        <taxon>Bacillales</taxon>
        <taxon>Bacillaceae</taxon>
        <taxon>Domibacillus</taxon>
    </lineage>
</organism>
<dbReference type="OrthoDB" id="2452890at2"/>
<dbReference type="RefSeq" id="WP_073710913.1">
    <property type="nucleotide sequence ID" value="NZ_MRWQ01000005.1"/>
</dbReference>
<evidence type="ECO:0000313" key="1">
    <source>
        <dbReference type="EMBL" id="OKL37032.1"/>
    </source>
</evidence>
<reference evidence="1 2" key="1">
    <citation type="submission" date="2016-12" db="EMBL/GenBank/DDBJ databases">
        <title>Domibacillus sp. SAOS 44 whole genome sequencing.</title>
        <authorList>
            <person name="Verma A."/>
            <person name="Krishnamurthi S."/>
        </authorList>
    </citation>
    <scope>NUCLEOTIDE SEQUENCE [LARGE SCALE GENOMIC DNA]</scope>
    <source>
        <strain evidence="1 2">SAOS 44</strain>
    </source>
</reference>
<sequence length="82" mass="9492">MRNGVYTIDSIEKGQAKLLWREDESVEELMPIEKLGDAAKEGDLVRIESSETDVKIEFLKEETESIKEKIKAIKEQLLKRNQ</sequence>
<dbReference type="Pfam" id="PF11213">
    <property type="entry name" value="DUF3006"/>
    <property type="match status" value="1"/>
</dbReference>
<comment type="caution">
    <text evidence="1">The sequence shown here is derived from an EMBL/GenBank/DDBJ whole genome shotgun (WGS) entry which is preliminary data.</text>
</comment>
<keyword evidence="2" id="KW-1185">Reference proteome</keyword>
<evidence type="ECO:0000313" key="2">
    <source>
        <dbReference type="Proteomes" id="UP000186524"/>
    </source>
</evidence>
<dbReference type="InterPro" id="IPR021377">
    <property type="entry name" value="DUF3006"/>
</dbReference>